<protein>
    <submittedName>
        <fullName evidence="1">Kallikrein related peptidase 8</fullName>
    </submittedName>
</protein>
<dbReference type="GeneTree" id="ENSGT01020000230389"/>
<dbReference type="Bgee" id="ENSGGOG00000001425">
    <property type="expression patterns" value="Expressed in testis and 5 other cell types or tissues"/>
</dbReference>
<accession>A0A2I2ZPG6</accession>
<reference evidence="1" key="3">
    <citation type="submission" date="2025-08" db="UniProtKB">
        <authorList>
            <consortium name="Ensembl"/>
        </authorList>
    </citation>
    <scope>IDENTIFICATION</scope>
</reference>
<dbReference type="Ensembl" id="ENSGGOT00000057779.1">
    <property type="protein sequence ID" value="ENSGGOP00000049046.1"/>
    <property type="gene ID" value="ENSGGOG00000001425.3"/>
</dbReference>
<dbReference type="Proteomes" id="UP000001519">
    <property type="component" value="Chromosome 19"/>
</dbReference>
<reference evidence="1 2" key="2">
    <citation type="journal article" date="2012" name="Nature">
        <title>Insights into hominid evolution from the gorilla genome sequence.</title>
        <authorList>
            <person name="Scally A."/>
            <person name="Dutheil J.Y."/>
            <person name="Hillier L.W."/>
            <person name="Jordan G.E."/>
            <person name="Goodhead I."/>
            <person name="Herrero J."/>
            <person name="Hobolth A."/>
            <person name="Lappalainen T."/>
            <person name="Mailund T."/>
            <person name="Marques-Bonet T."/>
            <person name="McCarthy S."/>
            <person name="Montgomery S.H."/>
            <person name="Schwalie P.C."/>
            <person name="Tang Y.A."/>
            <person name="Ward M.C."/>
            <person name="Xue Y."/>
            <person name="Yngvadottir B."/>
            <person name="Alkan C."/>
            <person name="Andersen L.N."/>
            <person name="Ayub Q."/>
            <person name="Ball E.V."/>
            <person name="Beal K."/>
            <person name="Bradley B.J."/>
            <person name="Chen Y."/>
            <person name="Clee C.M."/>
            <person name="Fitzgerald S."/>
            <person name="Graves T.A."/>
            <person name="Gu Y."/>
            <person name="Heath P."/>
            <person name="Heger A."/>
            <person name="Karakoc E."/>
            <person name="Kolb-Kokocinski A."/>
            <person name="Laird G.K."/>
            <person name="Lunter G."/>
            <person name="Meader S."/>
            <person name="Mort M."/>
            <person name="Mullikin J.C."/>
            <person name="Munch K."/>
            <person name="O'Connor T.D."/>
            <person name="Phillips A.D."/>
            <person name="Prado-Martinez J."/>
            <person name="Rogers A.S."/>
            <person name="Sajjadian S."/>
            <person name="Schmidt D."/>
            <person name="Shaw K."/>
            <person name="Simpson J.T."/>
            <person name="Stenson P.D."/>
            <person name="Turner D.J."/>
            <person name="Vigilant L."/>
            <person name="Vilella A.J."/>
            <person name="Whitener W."/>
            <person name="Zhu B."/>
            <person name="Cooper D.N."/>
            <person name="de Jong P."/>
            <person name="Dermitzakis E.T."/>
            <person name="Eichler E.E."/>
            <person name="Flicek P."/>
            <person name="Goldman N."/>
            <person name="Mundy N.I."/>
            <person name="Ning Z."/>
            <person name="Odom D.T."/>
            <person name="Ponting C.P."/>
            <person name="Quail M.A."/>
            <person name="Ryder O.A."/>
            <person name="Searle S.M."/>
            <person name="Warren W.C."/>
            <person name="Wilson R.K."/>
            <person name="Schierup M.H."/>
            <person name="Rogers J."/>
            <person name="Tyler-Smith C."/>
            <person name="Durbin R."/>
        </authorList>
    </citation>
    <scope>NUCLEOTIDE SEQUENCE [LARGE SCALE GENOMIC DNA]</scope>
</reference>
<reference evidence="2" key="1">
    <citation type="submission" date="2011-05" db="EMBL/GenBank/DDBJ databases">
        <title>Insights into the evolution of the great apes provided by the gorilla genome.</title>
        <authorList>
            <person name="Scally A."/>
        </authorList>
    </citation>
    <scope>NUCLEOTIDE SEQUENCE [LARGE SCALE GENOMIC DNA]</scope>
</reference>
<organism evidence="1 2">
    <name type="scientific">Gorilla gorilla gorilla</name>
    <name type="common">Western lowland gorilla</name>
    <dbReference type="NCBI Taxonomy" id="9595"/>
    <lineage>
        <taxon>Eukaryota</taxon>
        <taxon>Metazoa</taxon>
        <taxon>Chordata</taxon>
        <taxon>Craniata</taxon>
        <taxon>Vertebrata</taxon>
        <taxon>Euteleostomi</taxon>
        <taxon>Mammalia</taxon>
        <taxon>Eutheria</taxon>
        <taxon>Euarchontoglires</taxon>
        <taxon>Primates</taxon>
        <taxon>Haplorrhini</taxon>
        <taxon>Catarrhini</taxon>
        <taxon>Hominidae</taxon>
        <taxon>Gorilla</taxon>
    </lineage>
</organism>
<dbReference type="CTD" id="11202"/>
<dbReference type="AlphaFoldDB" id="A0A2I2ZPG6"/>
<name>A0A2I2ZPG6_GORGO</name>
<dbReference type="RefSeq" id="XP_055226197.1">
    <property type="nucleotide sequence ID" value="XM_055370222.2"/>
</dbReference>
<keyword evidence="2" id="KW-1185">Reference proteome</keyword>
<dbReference type="EMBL" id="CABD030114503">
    <property type="status" value="NOT_ANNOTATED_CDS"/>
    <property type="molecule type" value="Genomic_DNA"/>
</dbReference>
<reference evidence="1" key="4">
    <citation type="submission" date="2025-09" db="UniProtKB">
        <authorList>
            <consortium name="Ensembl"/>
        </authorList>
    </citation>
    <scope>IDENTIFICATION</scope>
</reference>
<evidence type="ECO:0000313" key="2">
    <source>
        <dbReference type="Proteomes" id="UP000001519"/>
    </source>
</evidence>
<dbReference type="GeneID" id="129528656"/>
<gene>
    <name evidence="1" type="primary">KLK8</name>
</gene>
<sequence>MGRPRPRAAKTWMFLLLLGGAWAGRFWRPPGV</sequence>
<proteinExistence type="predicted"/>
<evidence type="ECO:0000313" key="1">
    <source>
        <dbReference type="Ensembl" id="ENSGGOP00000049046.1"/>
    </source>
</evidence>